<protein>
    <submittedName>
        <fullName evidence="1">Uncharacterized protein</fullName>
    </submittedName>
</protein>
<proteinExistence type="predicted"/>
<evidence type="ECO:0000313" key="1">
    <source>
        <dbReference type="EMBL" id="KAH7964720.1"/>
    </source>
</evidence>
<evidence type="ECO:0000313" key="2">
    <source>
        <dbReference type="Proteomes" id="UP000821865"/>
    </source>
</evidence>
<accession>A0ACB8D9J0</accession>
<keyword evidence="2" id="KW-1185">Reference proteome</keyword>
<sequence length="328" mass="37027">MEMTGMQFKDYHVSRPHRLFLFLGLFSLVGSAAFVWSPYHVRSWPAIPPVHIRRVANSSKENIWLVETSGKAALNARQACSIESAAIYNPEFNVRLLSTGNVGDGSCPYYRVLLGLPNFIWARVNASDVLDGSPIKELYLKFFNPGSPYATPHLSDFLRYLLLWKQGGIYLDTDVIVTKPLTGIRNSVVYENIRAGEVASAVLFFDAKYPVLETLMKWCASMYLPDDFAGCGPVVVSKLPGDIKLSRLVTFLDNSTFMAIHWSDWKALFSPNETLRVLRATKSSYGVHFWNFLSHRTPIVPRSGCAMDYFAESHCPRVYKVASQQPYF</sequence>
<dbReference type="EMBL" id="CM023471">
    <property type="protein sequence ID" value="KAH7964720.1"/>
    <property type="molecule type" value="Genomic_DNA"/>
</dbReference>
<reference evidence="1" key="1">
    <citation type="submission" date="2020-05" db="EMBL/GenBank/DDBJ databases">
        <title>Large-scale comparative analyses of tick genomes elucidate their genetic diversity and vector capacities.</title>
        <authorList>
            <person name="Jia N."/>
            <person name="Wang J."/>
            <person name="Shi W."/>
            <person name="Du L."/>
            <person name="Sun Y."/>
            <person name="Zhan W."/>
            <person name="Jiang J."/>
            <person name="Wang Q."/>
            <person name="Zhang B."/>
            <person name="Ji P."/>
            <person name="Sakyi L.B."/>
            <person name="Cui X."/>
            <person name="Yuan T."/>
            <person name="Jiang B."/>
            <person name="Yang W."/>
            <person name="Lam T.T.-Y."/>
            <person name="Chang Q."/>
            <person name="Ding S."/>
            <person name="Wang X."/>
            <person name="Zhu J."/>
            <person name="Ruan X."/>
            <person name="Zhao L."/>
            <person name="Wei J."/>
            <person name="Que T."/>
            <person name="Du C."/>
            <person name="Cheng J."/>
            <person name="Dai P."/>
            <person name="Han X."/>
            <person name="Huang E."/>
            <person name="Gao Y."/>
            <person name="Liu J."/>
            <person name="Shao H."/>
            <person name="Ye R."/>
            <person name="Li L."/>
            <person name="Wei W."/>
            <person name="Wang X."/>
            <person name="Wang C."/>
            <person name="Yang T."/>
            <person name="Huo Q."/>
            <person name="Li W."/>
            <person name="Guo W."/>
            <person name="Chen H."/>
            <person name="Zhou L."/>
            <person name="Ni X."/>
            <person name="Tian J."/>
            <person name="Zhou Y."/>
            <person name="Sheng Y."/>
            <person name="Liu T."/>
            <person name="Pan Y."/>
            <person name="Xia L."/>
            <person name="Li J."/>
            <person name="Zhao F."/>
            <person name="Cao W."/>
        </authorList>
    </citation>
    <scope>NUCLEOTIDE SEQUENCE</scope>
    <source>
        <strain evidence="1">Dsil-2018</strain>
    </source>
</reference>
<organism evidence="1 2">
    <name type="scientific">Dermacentor silvarum</name>
    <name type="common">Tick</name>
    <dbReference type="NCBI Taxonomy" id="543639"/>
    <lineage>
        <taxon>Eukaryota</taxon>
        <taxon>Metazoa</taxon>
        <taxon>Ecdysozoa</taxon>
        <taxon>Arthropoda</taxon>
        <taxon>Chelicerata</taxon>
        <taxon>Arachnida</taxon>
        <taxon>Acari</taxon>
        <taxon>Parasitiformes</taxon>
        <taxon>Ixodida</taxon>
        <taxon>Ixodoidea</taxon>
        <taxon>Ixodidae</taxon>
        <taxon>Rhipicephalinae</taxon>
        <taxon>Dermacentor</taxon>
    </lineage>
</organism>
<gene>
    <name evidence="1" type="ORF">HPB49_000949</name>
</gene>
<comment type="caution">
    <text evidence="1">The sequence shown here is derived from an EMBL/GenBank/DDBJ whole genome shotgun (WGS) entry which is preliminary data.</text>
</comment>
<dbReference type="Proteomes" id="UP000821865">
    <property type="component" value="Chromosome 2"/>
</dbReference>
<name>A0ACB8D9J0_DERSI</name>